<gene>
    <name evidence="2" type="ORF">MEDL_3305</name>
</gene>
<protein>
    <submittedName>
        <fullName evidence="2">TMEM173</fullName>
    </submittedName>
</protein>
<dbReference type="Pfam" id="PF15009">
    <property type="entry name" value="STING_LBD"/>
    <property type="match status" value="2"/>
</dbReference>
<dbReference type="GO" id="GO:0016239">
    <property type="term" value="P:positive regulation of macroautophagy"/>
    <property type="evidence" value="ECO:0007669"/>
    <property type="project" value="TreeGrafter"/>
</dbReference>
<dbReference type="GO" id="GO:0002218">
    <property type="term" value="P:activation of innate immune response"/>
    <property type="evidence" value="ECO:0007669"/>
    <property type="project" value="InterPro"/>
</dbReference>
<dbReference type="Gene3D" id="3.40.50.12100">
    <property type="entry name" value="Stimulator of interferon genes protein"/>
    <property type="match status" value="2"/>
</dbReference>
<dbReference type="PANTHER" id="PTHR34339:SF1">
    <property type="entry name" value="STIMULATOR OF INTERFERON GENES PROTEIN"/>
    <property type="match status" value="1"/>
</dbReference>
<dbReference type="GO" id="GO:0005789">
    <property type="term" value="C:endoplasmic reticulum membrane"/>
    <property type="evidence" value="ECO:0007669"/>
    <property type="project" value="TreeGrafter"/>
</dbReference>
<dbReference type="GO" id="GO:0007165">
    <property type="term" value="P:signal transduction"/>
    <property type="evidence" value="ECO:0007669"/>
    <property type="project" value="InterPro"/>
</dbReference>
<proteinExistence type="predicted"/>
<dbReference type="PROSITE" id="PS50104">
    <property type="entry name" value="TIR"/>
    <property type="match status" value="2"/>
</dbReference>
<dbReference type="Proteomes" id="UP000683360">
    <property type="component" value="Unassembled WGS sequence"/>
</dbReference>
<dbReference type="GO" id="GO:0000045">
    <property type="term" value="P:autophagosome assembly"/>
    <property type="evidence" value="ECO:0007669"/>
    <property type="project" value="TreeGrafter"/>
</dbReference>
<dbReference type="InterPro" id="IPR038623">
    <property type="entry name" value="STING_C_sf"/>
</dbReference>
<dbReference type="InterPro" id="IPR029158">
    <property type="entry name" value="STING"/>
</dbReference>
<sequence length="805" mass="92372">MTAIKVFLSHSNELDDQQLVYDEILPKLEVFKDISILTQDELQPGQIFLSSLTELVDKVDKTLLFITKNAMQSSWCSLELLIGLERSQRKQQLSVVLLLHGIEEKDIPQIAVLQEARKIIFTKENDSWVTETVERIREKETIKQLMPAGNVAHGLVWSHYAGLLQYILPDLENNLKESEWYKNQSTLQNHVSTKFYEMVPTSCTCHFDLSKIDDNIKLVKVLELSNTIRGGNIRKFAVKLYSITDGDQTYFCICEYPSAIGAMKAMEDHHLAKFSIDDKKLQLARFYYTMNSVINHFDISRNKARVVLFNDETEKVSEVLVKAIKQDLQLTEKVMPKESPIRPKLEDLEPTPELEYQYQVYIAHSEDKEDKQSAKEIIEYLEQKGIHSILKNPDSPNDPDVKSNTLIKAVQNCRWFIFLMTQNSVKDKMLQLRVLAALHDGILKRRVRVIPVVDRRNDIYIPDALQWVTYVPYNGQTKSHLKSLHNIVSGEDFPLKTEMLLPAGDVANGLAWGYVVNYLRVILPDALKNIDQSFKEKNISNYKCPETLFIIIPKSCDAKGVMKDKDNRITNFTTTPDIHPFGGSSSRPFSCQIYKITDQPDKYFIGQYAAPITCLHEMKEWRIAGVTADTILSEAYNFYKIVKNLMESADPVKAKCCEFIYFDDEKDSLADIIEKRIGLSYFQMTFGFIGQCAFPCSLQGKSFSPIIGGIFQSGSVIGEYGSEDPSILTFTITNQNIPKQEIWECYARSGPFFAYRRKLNETYVEYRCEKRPLVAINSDGDIRVVFGSEWGKFFVIEELESDLYE</sequence>
<evidence type="ECO:0000259" key="1">
    <source>
        <dbReference type="PROSITE" id="PS50104"/>
    </source>
</evidence>
<dbReference type="SUPFAM" id="SSF52200">
    <property type="entry name" value="Toll/Interleukin receptor TIR domain"/>
    <property type="match status" value="2"/>
</dbReference>
<dbReference type="InterPro" id="IPR035897">
    <property type="entry name" value="Toll_tir_struct_dom_sf"/>
</dbReference>
<dbReference type="EMBL" id="CAJPWZ010000188">
    <property type="protein sequence ID" value="CAG2187849.1"/>
    <property type="molecule type" value="Genomic_DNA"/>
</dbReference>
<name>A0A8S3PVY4_MYTED</name>
<dbReference type="PANTHER" id="PTHR34339">
    <property type="entry name" value="STIMULATOR OF INTERFERON GENES PROTEIN"/>
    <property type="match status" value="1"/>
</dbReference>
<organism evidence="2 3">
    <name type="scientific">Mytilus edulis</name>
    <name type="common">Blue mussel</name>
    <dbReference type="NCBI Taxonomy" id="6550"/>
    <lineage>
        <taxon>Eukaryota</taxon>
        <taxon>Metazoa</taxon>
        <taxon>Spiralia</taxon>
        <taxon>Lophotrochozoa</taxon>
        <taxon>Mollusca</taxon>
        <taxon>Bivalvia</taxon>
        <taxon>Autobranchia</taxon>
        <taxon>Pteriomorphia</taxon>
        <taxon>Mytilida</taxon>
        <taxon>Mytiloidea</taxon>
        <taxon>Mytilidae</taxon>
        <taxon>Mytilinae</taxon>
        <taxon>Mytilus</taxon>
    </lineage>
</organism>
<accession>A0A8S3PVY4</accession>
<dbReference type="Pfam" id="PF13676">
    <property type="entry name" value="TIR_2"/>
    <property type="match status" value="2"/>
</dbReference>
<keyword evidence="3" id="KW-1185">Reference proteome</keyword>
<dbReference type="GO" id="GO:0061507">
    <property type="term" value="F:2',3'-cyclic GMP-AMP binding"/>
    <property type="evidence" value="ECO:0007669"/>
    <property type="project" value="TreeGrafter"/>
</dbReference>
<dbReference type="GO" id="GO:0061709">
    <property type="term" value="P:reticulophagy"/>
    <property type="evidence" value="ECO:0007669"/>
    <property type="project" value="TreeGrafter"/>
</dbReference>
<feature type="domain" description="TIR" evidence="1">
    <location>
        <begin position="2"/>
        <end position="149"/>
    </location>
</feature>
<dbReference type="GO" id="GO:0035438">
    <property type="term" value="F:cyclic-di-GMP binding"/>
    <property type="evidence" value="ECO:0007669"/>
    <property type="project" value="TreeGrafter"/>
</dbReference>
<dbReference type="InterPro" id="IPR000157">
    <property type="entry name" value="TIR_dom"/>
</dbReference>
<evidence type="ECO:0000313" key="3">
    <source>
        <dbReference type="Proteomes" id="UP000683360"/>
    </source>
</evidence>
<comment type="caution">
    <text evidence="2">The sequence shown here is derived from an EMBL/GenBank/DDBJ whole genome shotgun (WGS) entry which is preliminary data.</text>
</comment>
<dbReference type="InterPro" id="IPR055432">
    <property type="entry name" value="STING_LBD"/>
</dbReference>
<dbReference type="Gene3D" id="1.20.5.5200">
    <property type="match status" value="2"/>
</dbReference>
<dbReference type="GO" id="GO:0005776">
    <property type="term" value="C:autophagosome"/>
    <property type="evidence" value="ECO:0007669"/>
    <property type="project" value="TreeGrafter"/>
</dbReference>
<dbReference type="GO" id="GO:0045087">
    <property type="term" value="P:innate immune response"/>
    <property type="evidence" value="ECO:0007669"/>
    <property type="project" value="TreeGrafter"/>
</dbReference>
<dbReference type="OrthoDB" id="6072910at2759"/>
<evidence type="ECO:0000313" key="2">
    <source>
        <dbReference type="EMBL" id="CAG2187849.1"/>
    </source>
</evidence>
<dbReference type="AlphaFoldDB" id="A0A8S3PVY4"/>
<dbReference type="Gene3D" id="3.40.50.10140">
    <property type="entry name" value="Toll/interleukin-1 receptor homology (TIR) domain"/>
    <property type="match status" value="2"/>
</dbReference>
<reference evidence="2" key="1">
    <citation type="submission" date="2021-03" db="EMBL/GenBank/DDBJ databases">
        <authorList>
            <person name="Bekaert M."/>
        </authorList>
    </citation>
    <scope>NUCLEOTIDE SEQUENCE</scope>
</reference>
<dbReference type="GO" id="GO:0032481">
    <property type="term" value="P:positive regulation of type I interferon production"/>
    <property type="evidence" value="ECO:0007669"/>
    <property type="project" value="InterPro"/>
</dbReference>
<feature type="domain" description="TIR" evidence="1">
    <location>
        <begin position="356"/>
        <end position="485"/>
    </location>
</feature>